<comment type="subcellular location">
    <subcellularLocation>
        <location evidence="1">Nucleus</location>
    </subcellularLocation>
</comment>
<dbReference type="InterPro" id="IPR006809">
    <property type="entry name" value="TAFII28_dom"/>
</dbReference>
<feature type="region of interest" description="Disordered" evidence="6">
    <location>
        <begin position="241"/>
        <end position="262"/>
    </location>
</feature>
<dbReference type="GO" id="GO:0051123">
    <property type="term" value="P:RNA polymerase II preinitiation complex assembly"/>
    <property type="evidence" value="ECO:0007669"/>
    <property type="project" value="InterPro"/>
</dbReference>
<dbReference type="Pfam" id="PF04719">
    <property type="entry name" value="TAFII28"/>
    <property type="match status" value="1"/>
</dbReference>
<feature type="domain" description="TAFII28-like protein" evidence="7">
    <location>
        <begin position="141"/>
        <end position="213"/>
    </location>
</feature>
<evidence type="ECO:0000256" key="4">
    <source>
        <dbReference type="ARBA" id="ARBA00023163"/>
    </source>
</evidence>
<dbReference type="GO" id="GO:0016251">
    <property type="term" value="F:RNA polymerase II general transcription initiation factor activity"/>
    <property type="evidence" value="ECO:0007669"/>
    <property type="project" value="TreeGrafter"/>
</dbReference>
<comment type="caution">
    <text evidence="8">The sequence shown here is derived from an EMBL/GenBank/DDBJ whole genome shotgun (WGS) entry which is preliminary data.</text>
</comment>
<proteinExistence type="inferred from homology"/>
<dbReference type="CDD" id="cd08048">
    <property type="entry name" value="HFD_TAF11"/>
    <property type="match status" value="1"/>
</dbReference>
<organism evidence="8 9">
    <name type="scientific">Ogataea polymorpha</name>
    <dbReference type="NCBI Taxonomy" id="460523"/>
    <lineage>
        <taxon>Eukaryota</taxon>
        <taxon>Fungi</taxon>
        <taxon>Dikarya</taxon>
        <taxon>Ascomycota</taxon>
        <taxon>Saccharomycotina</taxon>
        <taxon>Pichiomycetes</taxon>
        <taxon>Pichiales</taxon>
        <taxon>Pichiaceae</taxon>
        <taxon>Ogataea</taxon>
    </lineage>
</organism>
<keyword evidence="3" id="KW-0805">Transcription regulation</keyword>
<dbReference type="Gene3D" id="1.10.20.10">
    <property type="entry name" value="Histone, subunit A"/>
    <property type="match status" value="1"/>
</dbReference>
<name>A0A9P8P0D7_9ASCO</name>
<evidence type="ECO:0000259" key="7">
    <source>
        <dbReference type="Pfam" id="PF04719"/>
    </source>
</evidence>
<gene>
    <name evidence="8" type="ORF">OGATHE_004448</name>
</gene>
<accession>A0A9P8P0D7</accession>
<dbReference type="Proteomes" id="UP000788993">
    <property type="component" value="Unassembled WGS sequence"/>
</dbReference>
<reference evidence="8" key="1">
    <citation type="journal article" date="2021" name="Open Biol.">
        <title>Shared evolutionary footprints suggest mitochondrial oxidative damage underlies multiple complex I losses in fungi.</title>
        <authorList>
            <person name="Schikora-Tamarit M.A."/>
            <person name="Marcet-Houben M."/>
            <person name="Nosek J."/>
            <person name="Gabaldon T."/>
        </authorList>
    </citation>
    <scope>NUCLEOTIDE SEQUENCE</scope>
    <source>
        <strain evidence="8">NCAIM Y.01608</strain>
    </source>
</reference>
<evidence type="ECO:0000256" key="5">
    <source>
        <dbReference type="ARBA" id="ARBA00023242"/>
    </source>
</evidence>
<dbReference type="InterPro" id="IPR045127">
    <property type="entry name" value="TAF11-like"/>
</dbReference>
<evidence type="ECO:0000256" key="6">
    <source>
        <dbReference type="SAM" id="MobiDB-lite"/>
    </source>
</evidence>
<dbReference type="GO" id="GO:0005669">
    <property type="term" value="C:transcription factor TFIID complex"/>
    <property type="evidence" value="ECO:0007669"/>
    <property type="project" value="InterPro"/>
</dbReference>
<protein>
    <recommendedName>
        <fullName evidence="7">TAFII28-like protein domain-containing protein</fullName>
    </recommendedName>
</protein>
<dbReference type="AlphaFoldDB" id="A0A9P8P0D7"/>
<keyword evidence="9" id="KW-1185">Reference proteome</keyword>
<evidence type="ECO:0000313" key="8">
    <source>
        <dbReference type="EMBL" id="KAH3662872.1"/>
    </source>
</evidence>
<evidence type="ECO:0000256" key="1">
    <source>
        <dbReference type="ARBA" id="ARBA00004123"/>
    </source>
</evidence>
<comment type="similarity">
    <text evidence="2">Belongs to the TAF11 family.</text>
</comment>
<dbReference type="SUPFAM" id="SSF47113">
    <property type="entry name" value="Histone-fold"/>
    <property type="match status" value="1"/>
</dbReference>
<evidence type="ECO:0000313" key="9">
    <source>
        <dbReference type="Proteomes" id="UP000788993"/>
    </source>
</evidence>
<sequence length="317" mass="36825">MSDHESNSDIEEVKEVSPPVTNRQMSADEMQRLAEERTRIRAQLRAFSQANQPPSEEVVPQAVGEDGVPLDMKKGMEYLQEPLEEYKEVELAEKLLKRKREEDEGIRGESDGEDFEDLLDMFGIDAEEISINMNLNQRQQLLLENMDAEQINRYEYFRRTNLNTGGIKKLVNMAIGYNVGTDFAKILAGVGKVFVGEVVEKAKEVQKRQNHARVEEQLEYKRKLKRYETELAEVENELKRRKLNNESTDDLPQLTDIPRPDGPAATFENYRVKIPDDRDQLTPDHIREAWRLLIEENHTVLQPRWRKQGGGDGWLFR</sequence>
<feature type="region of interest" description="Disordered" evidence="6">
    <location>
        <begin position="1"/>
        <end position="32"/>
    </location>
</feature>
<keyword evidence="4" id="KW-0804">Transcription</keyword>
<dbReference type="GO" id="GO:0046982">
    <property type="term" value="F:protein heterodimerization activity"/>
    <property type="evidence" value="ECO:0007669"/>
    <property type="project" value="InterPro"/>
</dbReference>
<feature type="region of interest" description="Disordered" evidence="6">
    <location>
        <begin position="46"/>
        <end position="67"/>
    </location>
</feature>
<keyword evidence="5" id="KW-0539">Nucleus</keyword>
<dbReference type="EMBL" id="JAEUBD010001266">
    <property type="protein sequence ID" value="KAH3662872.1"/>
    <property type="molecule type" value="Genomic_DNA"/>
</dbReference>
<reference evidence="8" key="2">
    <citation type="submission" date="2021-01" db="EMBL/GenBank/DDBJ databases">
        <authorList>
            <person name="Schikora-Tamarit M.A."/>
        </authorList>
    </citation>
    <scope>NUCLEOTIDE SEQUENCE</scope>
    <source>
        <strain evidence="8">NCAIM Y.01608</strain>
    </source>
</reference>
<dbReference type="PANTHER" id="PTHR13218">
    <property type="entry name" value="TRANSCRIPTION INITIATION FACTOR TFIID SUBUNIT 11-RELATED"/>
    <property type="match status" value="1"/>
</dbReference>
<feature type="compositionally biased region" description="Basic and acidic residues" evidence="6">
    <location>
        <begin position="1"/>
        <end position="15"/>
    </location>
</feature>
<dbReference type="InterPro" id="IPR009072">
    <property type="entry name" value="Histone-fold"/>
</dbReference>
<evidence type="ECO:0000256" key="3">
    <source>
        <dbReference type="ARBA" id="ARBA00023015"/>
    </source>
</evidence>
<dbReference type="PANTHER" id="PTHR13218:SF8">
    <property type="entry name" value="TRANSCRIPTION INITIATION FACTOR TFIID SUBUNIT 11"/>
    <property type="match status" value="1"/>
</dbReference>
<evidence type="ECO:0000256" key="2">
    <source>
        <dbReference type="ARBA" id="ARBA00009788"/>
    </source>
</evidence>